<dbReference type="AlphaFoldDB" id="A0A7W9C7F7"/>
<evidence type="ECO:0000313" key="2">
    <source>
        <dbReference type="Proteomes" id="UP000527324"/>
    </source>
</evidence>
<gene>
    <name evidence="1" type="ORF">GGQ93_002063</name>
</gene>
<evidence type="ECO:0000313" key="1">
    <source>
        <dbReference type="EMBL" id="MBB5740345.1"/>
    </source>
</evidence>
<reference evidence="1 2" key="1">
    <citation type="submission" date="2020-08" db="EMBL/GenBank/DDBJ databases">
        <title>Genomic Encyclopedia of Type Strains, Phase IV (KMG-IV): sequencing the most valuable type-strain genomes for metagenomic binning, comparative biology and taxonomic classification.</title>
        <authorList>
            <person name="Goeker M."/>
        </authorList>
    </citation>
    <scope>NUCLEOTIDE SEQUENCE [LARGE SCALE GENOMIC DNA]</scope>
    <source>
        <strain evidence="1 2">DSM 4731</strain>
    </source>
</reference>
<accession>A0A7W9C7F7</accession>
<name>A0A7W9C7F7_9CAUL</name>
<comment type="caution">
    <text evidence="1">The sequence shown here is derived from an EMBL/GenBank/DDBJ whole genome shotgun (WGS) entry which is preliminary data.</text>
</comment>
<proteinExistence type="predicted"/>
<sequence length="122" mass="13220">MLRPLAKSGLDLAGWVRTSAWASSGREPARTVGCILSRPWSQAFRGLRPRRPSIPIRFSLRPPVLKTVEGRKPGSRLTSVTILKIARYAGSESRAGPLEAGVSPVFRAAVSLGLLTFSRKPV</sequence>
<keyword evidence="2" id="KW-1185">Reference proteome</keyword>
<organism evidence="1 2">
    <name type="scientific">Brevundimonas aurantiaca</name>
    <dbReference type="NCBI Taxonomy" id="74316"/>
    <lineage>
        <taxon>Bacteria</taxon>
        <taxon>Pseudomonadati</taxon>
        <taxon>Pseudomonadota</taxon>
        <taxon>Alphaproteobacteria</taxon>
        <taxon>Caulobacterales</taxon>
        <taxon>Caulobacteraceae</taxon>
        <taxon>Brevundimonas</taxon>
    </lineage>
</organism>
<protein>
    <submittedName>
        <fullName evidence="1">Uncharacterized protein</fullName>
    </submittedName>
</protein>
<dbReference type="EMBL" id="JACHOQ010000004">
    <property type="protein sequence ID" value="MBB5740345.1"/>
    <property type="molecule type" value="Genomic_DNA"/>
</dbReference>
<dbReference type="Proteomes" id="UP000527324">
    <property type="component" value="Unassembled WGS sequence"/>
</dbReference>